<sequence length="98" mass="11121">MLETPLELTRQIGQRIRQRRAAFGWTQTDAASRAGVAYRTWRRLEAEGKASLEDMVKAAVALRAEDALSQLFPQPEARSLDELLARQRSEASRKGRRP</sequence>
<dbReference type="PROSITE" id="PS50943">
    <property type="entry name" value="HTH_CROC1"/>
    <property type="match status" value="1"/>
</dbReference>
<accession>A0A246JND3</accession>
<dbReference type="SUPFAM" id="SSF47413">
    <property type="entry name" value="lambda repressor-like DNA-binding domains"/>
    <property type="match status" value="1"/>
</dbReference>
<reference evidence="2 3" key="1">
    <citation type="journal article" date="2010" name="Int. J. Syst. Evol. Microbiol.">
        <title>Sphingopyxis bauzanensis sp. nov., a psychrophilic bacterium isolated from soil.</title>
        <authorList>
            <person name="Zhang D.C."/>
            <person name="Liu H.C."/>
            <person name="Xin Y.H."/>
            <person name="Zhou Y.G."/>
            <person name="Schinner F."/>
            <person name="Margesin R."/>
        </authorList>
    </citation>
    <scope>NUCLEOTIDE SEQUENCE [LARGE SCALE GENOMIC DNA]</scope>
    <source>
        <strain evidence="2 3">DSM 22271</strain>
    </source>
</reference>
<dbReference type="EMBL" id="NISK01000005">
    <property type="protein sequence ID" value="OWQ94122.1"/>
    <property type="molecule type" value="Genomic_DNA"/>
</dbReference>
<dbReference type="Proteomes" id="UP000197361">
    <property type="component" value="Unassembled WGS sequence"/>
</dbReference>
<dbReference type="SMART" id="SM00530">
    <property type="entry name" value="HTH_XRE"/>
    <property type="match status" value="1"/>
</dbReference>
<dbReference type="InterPro" id="IPR010982">
    <property type="entry name" value="Lambda_DNA-bd_dom_sf"/>
</dbReference>
<dbReference type="OrthoDB" id="7191032at2"/>
<evidence type="ECO:0000313" key="3">
    <source>
        <dbReference type="Proteomes" id="UP000197361"/>
    </source>
</evidence>
<dbReference type="Gene3D" id="1.10.260.40">
    <property type="entry name" value="lambda repressor-like DNA-binding domains"/>
    <property type="match status" value="1"/>
</dbReference>
<gene>
    <name evidence="2" type="ORF">CDQ92_18475</name>
</gene>
<feature type="domain" description="HTH cro/C1-type" evidence="1">
    <location>
        <begin position="16"/>
        <end position="68"/>
    </location>
</feature>
<dbReference type="Pfam" id="PF13560">
    <property type="entry name" value="HTH_31"/>
    <property type="match status" value="1"/>
</dbReference>
<dbReference type="CDD" id="cd00093">
    <property type="entry name" value="HTH_XRE"/>
    <property type="match status" value="1"/>
</dbReference>
<dbReference type="GO" id="GO:0003677">
    <property type="term" value="F:DNA binding"/>
    <property type="evidence" value="ECO:0007669"/>
    <property type="project" value="UniProtKB-KW"/>
</dbReference>
<dbReference type="RefSeq" id="WP_088443768.1">
    <property type="nucleotide sequence ID" value="NZ_BMMC01000014.1"/>
</dbReference>
<organism evidence="2 3">
    <name type="scientific">Sphingopyxis bauzanensis</name>
    <dbReference type="NCBI Taxonomy" id="651663"/>
    <lineage>
        <taxon>Bacteria</taxon>
        <taxon>Pseudomonadati</taxon>
        <taxon>Pseudomonadota</taxon>
        <taxon>Alphaproteobacteria</taxon>
        <taxon>Sphingomonadales</taxon>
        <taxon>Sphingomonadaceae</taxon>
        <taxon>Sphingopyxis</taxon>
    </lineage>
</organism>
<evidence type="ECO:0000259" key="1">
    <source>
        <dbReference type="PROSITE" id="PS50943"/>
    </source>
</evidence>
<evidence type="ECO:0000313" key="2">
    <source>
        <dbReference type="EMBL" id="OWQ94122.1"/>
    </source>
</evidence>
<comment type="caution">
    <text evidence="2">The sequence shown here is derived from an EMBL/GenBank/DDBJ whole genome shotgun (WGS) entry which is preliminary data.</text>
</comment>
<keyword evidence="2" id="KW-0238">DNA-binding</keyword>
<dbReference type="InterPro" id="IPR001387">
    <property type="entry name" value="Cro/C1-type_HTH"/>
</dbReference>
<keyword evidence="3" id="KW-1185">Reference proteome</keyword>
<dbReference type="AlphaFoldDB" id="A0A246JND3"/>
<protein>
    <submittedName>
        <fullName evidence="2">DNA-binding protein</fullName>
    </submittedName>
</protein>
<proteinExistence type="predicted"/>
<name>A0A246JND3_9SPHN</name>